<evidence type="ECO:0000256" key="5">
    <source>
        <dbReference type="RuleBase" id="RU003750"/>
    </source>
</evidence>
<sequence>MPFFDRKYLSEQQLKGFDKYKYSCIDSSPIAVYISHPFWNWFVNFYPEWLAPNVLTLAGALLVMGCYWLVAYFDYYFEVNSSHKAEQFPSWIWVVCGVSTFLAHTLDGTDGKQARRTGASGPTGELFDHGLDSWSTVPFTLTIFSLFGQGEYSITPVRLLCVLISVQLVFIVTHWEKYNTGVMFLSWAYDASQYGLSLFYLFAYVKGPDYFKYYVFPGYTFAHCFEISFYVCCVFSFLMSFYNMYLAYFVDKTGKQSNVFEAFLPMISPSILFGSSLLWAIYSPQGLINQNPRLFFWTMGVVFSNIAVRLIIAQMSCNRAEIMNPLLGFYILIVFGAVGGFFDSFEMTVLQVSSWVLTLAHIHYGVCVAEDFVGGRRSVFLMDGAQAMAQFSVRIESQPHPDDATQFYSRKDLLDILSSMSAVELARKMENISELRNAEDD</sequence>
<dbReference type="Pfam" id="PF01066">
    <property type="entry name" value="CDP-OH_P_transf"/>
    <property type="match status" value="1"/>
</dbReference>
<dbReference type="FunFam" id="1.20.120.1760:FF:000016">
    <property type="entry name" value="ethanolaminephosphotransferase 1"/>
    <property type="match status" value="1"/>
</dbReference>
<dbReference type="GO" id="GO:0005794">
    <property type="term" value="C:Golgi apparatus"/>
    <property type="evidence" value="ECO:0007669"/>
    <property type="project" value="TreeGrafter"/>
</dbReference>
<feature type="transmembrane region" description="Helical" evidence="6">
    <location>
        <begin position="324"/>
        <end position="342"/>
    </location>
</feature>
<keyword evidence="6" id="KW-0812">Transmembrane</keyword>
<name>A0A1I7S764_BURXY</name>
<comment type="subcellular location">
    <subcellularLocation>
        <location evidence="1">Membrane</location>
    </subcellularLocation>
</comment>
<dbReference type="eggNOG" id="KOG2877">
    <property type="taxonomic scope" value="Eukaryota"/>
</dbReference>
<dbReference type="InterPro" id="IPR000462">
    <property type="entry name" value="CDP-OH_P_trans"/>
</dbReference>
<keyword evidence="6" id="KW-1133">Transmembrane helix</keyword>
<feature type="transmembrane region" description="Helical" evidence="6">
    <location>
        <begin position="187"/>
        <end position="207"/>
    </location>
</feature>
<dbReference type="InterPro" id="IPR014472">
    <property type="entry name" value="CHOPT"/>
</dbReference>
<feature type="transmembrane region" description="Helical" evidence="6">
    <location>
        <begin position="294"/>
        <end position="312"/>
    </location>
</feature>
<dbReference type="PANTHER" id="PTHR10414:SF71">
    <property type="entry name" value="FI05338P"/>
    <property type="match status" value="1"/>
</dbReference>
<dbReference type="PANTHER" id="PTHR10414">
    <property type="entry name" value="ETHANOLAMINEPHOSPHOTRANSFERASE"/>
    <property type="match status" value="1"/>
</dbReference>
<dbReference type="WBParaSite" id="BXY_0885300.1">
    <property type="protein sequence ID" value="BXY_0885300.1"/>
    <property type="gene ID" value="BXY_0885300"/>
</dbReference>
<keyword evidence="4 6" id="KW-0472">Membrane</keyword>
<feature type="transmembrane region" description="Helical" evidence="6">
    <location>
        <begin position="262"/>
        <end position="282"/>
    </location>
</feature>
<dbReference type="PIRSF" id="PIRSF015665">
    <property type="entry name" value="CHOPT"/>
    <property type="match status" value="1"/>
</dbReference>
<accession>A0A1I7S764</accession>
<feature type="transmembrane region" description="Helical" evidence="6">
    <location>
        <begin position="227"/>
        <end position="250"/>
    </location>
</feature>
<dbReference type="GO" id="GO:0006646">
    <property type="term" value="P:phosphatidylethanolamine biosynthetic process"/>
    <property type="evidence" value="ECO:0007669"/>
    <property type="project" value="TreeGrafter"/>
</dbReference>
<organism evidence="7 8">
    <name type="scientific">Bursaphelenchus xylophilus</name>
    <name type="common">Pinewood nematode worm</name>
    <name type="synonym">Aphelenchoides xylophilus</name>
    <dbReference type="NCBI Taxonomy" id="6326"/>
    <lineage>
        <taxon>Eukaryota</taxon>
        <taxon>Metazoa</taxon>
        <taxon>Ecdysozoa</taxon>
        <taxon>Nematoda</taxon>
        <taxon>Chromadorea</taxon>
        <taxon>Rhabditida</taxon>
        <taxon>Tylenchina</taxon>
        <taxon>Tylenchomorpha</taxon>
        <taxon>Aphelenchoidea</taxon>
        <taxon>Aphelenchoididae</taxon>
        <taxon>Bursaphelenchus</taxon>
    </lineage>
</organism>
<evidence type="ECO:0000256" key="2">
    <source>
        <dbReference type="ARBA" id="ARBA00010441"/>
    </source>
</evidence>
<evidence type="ECO:0000256" key="4">
    <source>
        <dbReference type="ARBA" id="ARBA00023136"/>
    </source>
</evidence>
<evidence type="ECO:0000256" key="3">
    <source>
        <dbReference type="ARBA" id="ARBA00022679"/>
    </source>
</evidence>
<evidence type="ECO:0000256" key="6">
    <source>
        <dbReference type="SAM" id="Phobius"/>
    </source>
</evidence>
<evidence type="ECO:0000313" key="8">
    <source>
        <dbReference type="WBParaSite" id="BXY_0885300.1"/>
    </source>
</evidence>
<evidence type="ECO:0000256" key="1">
    <source>
        <dbReference type="ARBA" id="ARBA00004370"/>
    </source>
</evidence>
<feature type="transmembrane region" description="Helical" evidence="6">
    <location>
        <begin position="157"/>
        <end position="175"/>
    </location>
</feature>
<dbReference type="Proteomes" id="UP000095284">
    <property type="component" value="Unplaced"/>
</dbReference>
<dbReference type="Gene3D" id="1.20.120.1760">
    <property type="match status" value="1"/>
</dbReference>
<feature type="transmembrane region" description="Helical" evidence="6">
    <location>
        <begin position="54"/>
        <end position="76"/>
    </location>
</feature>
<protein>
    <submittedName>
        <fullName evidence="8">Selenoprotein I</fullName>
    </submittedName>
</protein>
<comment type="similarity">
    <text evidence="2 5">Belongs to the CDP-alcohol phosphatidyltransferase class-I family.</text>
</comment>
<reference evidence="8" key="1">
    <citation type="submission" date="2016-11" db="UniProtKB">
        <authorList>
            <consortium name="WormBaseParasite"/>
        </authorList>
    </citation>
    <scope>IDENTIFICATION</scope>
</reference>
<dbReference type="InterPro" id="IPR048254">
    <property type="entry name" value="CDP_ALCOHOL_P_TRANSF_CS"/>
</dbReference>
<dbReference type="GO" id="GO:0004307">
    <property type="term" value="F:ethanolaminephosphotransferase activity"/>
    <property type="evidence" value="ECO:0007669"/>
    <property type="project" value="TreeGrafter"/>
</dbReference>
<dbReference type="InterPro" id="IPR043130">
    <property type="entry name" value="CDP-OH_PTrfase_TM_dom"/>
</dbReference>
<evidence type="ECO:0000313" key="7">
    <source>
        <dbReference type="Proteomes" id="UP000095284"/>
    </source>
</evidence>
<dbReference type="GO" id="GO:0005789">
    <property type="term" value="C:endoplasmic reticulum membrane"/>
    <property type="evidence" value="ECO:0007669"/>
    <property type="project" value="TreeGrafter"/>
</dbReference>
<dbReference type="AlphaFoldDB" id="A0A1I7S764"/>
<dbReference type="PROSITE" id="PS00379">
    <property type="entry name" value="CDP_ALCOHOL_P_TRANSF"/>
    <property type="match status" value="1"/>
</dbReference>
<keyword evidence="3 5" id="KW-0808">Transferase</keyword>
<proteinExistence type="inferred from homology"/>